<evidence type="ECO:0000313" key="2">
    <source>
        <dbReference type="Proteomes" id="UP000281553"/>
    </source>
</evidence>
<organism evidence="1 2">
    <name type="scientific">Dibothriocephalus latus</name>
    <name type="common">Fish tapeworm</name>
    <name type="synonym">Diphyllobothrium latum</name>
    <dbReference type="NCBI Taxonomy" id="60516"/>
    <lineage>
        <taxon>Eukaryota</taxon>
        <taxon>Metazoa</taxon>
        <taxon>Spiralia</taxon>
        <taxon>Lophotrochozoa</taxon>
        <taxon>Platyhelminthes</taxon>
        <taxon>Cestoda</taxon>
        <taxon>Eucestoda</taxon>
        <taxon>Diphyllobothriidea</taxon>
        <taxon>Diphyllobothriidae</taxon>
        <taxon>Dibothriocephalus</taxon>
    </lineage>
</organism>
<dbReference type="OrthoDB" id="1667110at2759"/>
<reference evidence="1 2" key="1">
    <citation type="submission" date="2018-11" db="EMBL/GenBank/DDBJ databases">
        <authorList>
            <consortium name="Pathogen Informatics"/>
        </authorList>
    </citation>
    <scope>NUCLEOTIDE SEQUENCE [LARGE SCALE GENOMIC DNA]</scope>
</reference>
<gene>
    <name evidence="1" type="ORF">DILT_LOCUS17251</name>
</gene>
<dbReference type="EMBL" id="UYRU01090391">
    <property type="protein sequence ID" value="VDN37173.1"/>
    <property type="molecule type" value="Genomic_DNA"/>
</dbReference>
<keyword evidence="2" id="KW-1185">Reference proteome</keyword>
<evidence type="ECO:0000313" key="1">
    <source>
        <dbReference type="EMBL" id="VDN37173.1"/>
    </source>
</evidence>
<accession>A0A3P7NJ83</accession>
<dbReference type="Proteomes" id="UP000281553">
    <property type="component" value="Unassembled WGS sequence"/>
</dbReference>
<feature type="non-terminal residue" evidence="1">
    <location>
        <position position="164"/>
    </location>
</feature>
<dbReference type="AlphaFoldDB" id="A0A3P7NJ83"/>
<protein>
    <submittedName>
        <fullName evidence="1">Uncharacterized protein</fullName>
    </submittedName>
</protein>
<name>A0A3P7NJ83_DIBLA</name>
<proteinExistence type="predicted"/>
<sequence>MLHDELLNSSPSFRASKLDLADLTSAANATTIDILRESKQVSMNVPTSLSSLTTSSFPQSSPFITTASVSSGPQKLQTVLSSSSSSSSGAYLHDNKQPTRFLLGQADPIDHHFQVALGKASTHPSSSAAAAAAAAAAILLPSGGRKMLTSDCLPELSRNSLVFG</sequence>